<gene>
    <name evidence="1" type="ORF">SAMN05216605_102499</name>
</gene>
<dbReference type="AlphaFoldDB" id="A0A1G7VH01"/>
<evidence type="ECO:0000313" key="2">
    <source>
        <dbReference type="Proteomes" id="UP000182894"/>
    </source>
</evidence>
<sequence>MAKKGSKTSYFTNRGQHFGNAWSVYSYKTSSSYRLCSDLALGHWLCFLEFDQEVKTFELYPAPRLILNPKPHQISFDAEVSRFDGSLEWHLLVSAERQKDESFLNALDEHAHLKGATLRLFGIDEIMPMKYKIMPLLRVSACLSVGRNTLVSYSLLEEASAIIRTKTKGNLREFLTALNTDSEDIACFLFAKMYAEGLISVELNPYFFSYDAEWVLR</sequence>
<dbReference type="STRING" id="89065.SAMN05216605_102499"/>
<dbReference type="EMBL" id="FNCO01000002">
    <property type="protein sequence ID" value="SDG59013.1"/>
    <property type="molecule type" value="Genomic_DNA"/>
</dbReference>
<keyword evidence="2" id="KW-1185">Reference proteome</keyword>
<evidence type="ECO:0000313" key="1">
    <source>
        <dbReference type="EMBL" id="SDG59013.1"/>
    </source>
</evidence>
<organism evidence="1 2">
    <name type="scientific">Pseudomonas abietaniphila</name>
    <dbReference type="NCBI Taxonomy" id="89065"/>
    <lineage>
        <taxon>Bacteria</taxon>
        <taxon>Pseudomonadati</taxon>
        <taxon>Pseudomonadota</taxon>
        <taxon>Gammaproteobacteria</taxon>
        <taxon>Pseudomonadales</taxon>
        <taxon>Pseudomonadaceae</taxon>
        <taxon>Pseudomonas</taxon>
    </lineage>
</organism>
<dbReference type="Proteomes" id="UP000182894">
    <property type="component" value="Unassembled WGS sequence"/>
</dbReference>
<name>A0A1G7VH01_9PSED</name>
<evidence type="ECO:0008006" key="3">
    <source>
        <dbReference type="Google" id="ProtNLM"/>
    </source>
</evidence>
<accession>A0A1G7VH01</accession>
<protein>
    <recommendedName>
        <fullName evidence="3">TnsA endonuclease N terminal</fullName>
    </recommendedName>
</protein>
<reference evidence="2" key="1">
    <citation type="submission" date="2016-10" db="EMBL/GenBank/DDBJ databases">
        <authorList>
            <person name="Varghese N."/>
            <person name="Submissions S."/>
        </authorList>
    </citation>
    <scope>NUCLEOTIDE SEQUENCE [LARGE SCALE GENOMIC DNA]</scope>
    <source>
        <strain evidence="2">ATCC 700689</strain>
    </source>
</reference>
<proteinExistence type="predicted"/>